<evidence type="ECO:0000256" key="8">
    <source>
        <dbReference type="ARBA" id="ARBA00022989"/>
    </source>
</evidence>
<dbReference type="OMA" id="CISECTP"/>
<feature type="transmembrane region" description="Helical" evidence="13">
    <location>
        <begin position="199"/>
        <end position="223"/>
    </location>
</feature>
<keyword evidence="18" id="KW-1185">Reference proteome</keyword>
<reference evidence="17" key="1">
    <citation type="submission" date="2025-08" db="UniProtKB">
        <authorList>
            <consortium name="Ensembl"/>
        </authorList>
    </citation>
    <scope>IDENTIFICATION</scope>
</reference>
<sequence length="315" mass="34112">MWALRVCWVLLGTVGAGSAQLMFQNVTSVKMDSCNQTVLIPCKIINLKLNDTKQMFLKWKVQGNFFFSYDGSEETFFRNSSFQSANVSLPELRYGNASVSLSKLEAVPGNYTCEVAESNREGKIIVELVYNSAEWTLQHSLIIASMIVAAFLYWAQLGAVAIKFDVTFSKKIGLSIPGIIVTGFAVIGSILFASDAYGASILVGLGLIVIPAIILVPLLYFLFTSVFEKQPLFAIILVALKALGYLIALVGFALSDSACLPKQGSVVIAGLVIIDIVAAIGLIYILVIGCNLKDHQPPRKAVEESLNDAKGVMLE</sequence>
<dbReference type="OrthoDB" id="9447188at2759"/>
<evidence type="ECO:0000256" key="10">
    <source>
        <dbReference type="ARBA" id="ARBA00023157"/>
    </source>
</evidence>
<dbReference type="GO" id="GO:0007155">
    <property type="term" value="P:cell adhesion"/>
    <property type="evidence" value="ECO:0007669"/>
    <property type="project" value="UniProtKB-KW"/>
</dbReference>
<keyword evidence="4" id="KW-0597">Phosphoprotein</keyword>
<evidence type="ECO:0000256" key="1">
    <source>
        <dbReference type="ARBA" id="ARBA00004141"/>
    </source>
</evidence>
<evidence type="ECO:0000256" key="3">
    <source>
        <dbReference type="ARBA" id="ARBA00022475"/>
    </source>
</evidence>
<keyword evidence="7" id="KW-0130">Cell adhesion</keyword>
<evidence type="ECO:0000256" key="4">
    <source>
        <dbReference type="ARBA" id="ARBA00022553"/>
    </source>
</evidence>
<evidence type="ECO:0000313" key="18">
    <source>
        <dbReference type="Proteomes" id="UP000694545"/>
    </source>
</evidence>
<dbReference type="CTD" id="961"/>
<evidence type="ECO:0000256" key="12">
    <source>
        <dbReference type="ARBA" id="ARBA00023319"/>
    </source>
</evidence>
<keyword evidence="6 14" id="KW-0732">Signal</keyword>
<accession>A0A8D2LSF7</accession>
<dbReference type="PANTHER" id="PTHR10613:SF0">
    <property type="entry name" value="LEUKOCYTE SURFACE ANTIGEN CD47"/>
    <property type="match status" value="1"/>
</dbReference>
<evidence type="ECO:0000313" key="17">
    <source>
        <dbReference type="Ensembl" id="ENSVKKP00000026384.1"/>
    </source>
</evidence>
<evidence type="ECO:0000259" key="15">
    <source>
        <dbReference type="Pfam" id="PF04549"/>
    </source>
</evidence>
<dbReference type="InterPro" id="IPR006704">
    <property type="entry name" value="CD47"/>
</dbReference>
<dbReference type="Pfam" id="PF04549">
    <property type="entry name" value="CD47"/>
    <property type="match status" value="1"/>
</dbReference>
<dbReference type="Pfam" id="PF08204">
    <property type="entry name" value="V-set_CD47"/>
    <property type="match status" value="1"/>
</dbReference>
<dbReference type="GO" id="GO:0005886">
    <property type="term" value="C:plasma membrane"/>
    <property type="evidence" value="ECO:0007669"/>
    <property type="project" value="UniProtKB-SubCell"/>
</dbReference>
<dbReference type="KEGG" id="vko:123029519"/>
<feature type="transmembrane region" description="Helical" evidence="13">
    <location>
        <begin position="232"/>
        <end position="254"/>
    </location>
</feature>
<dbReference type="InterPro" id="IPR037805">
    <property type="entry name" value="IgV_CD47"/>
</dbReference>
<reference evidence="17" key="2">
    <citation type="submission" date="2025-09" db="UniProtKB">
        <authorList>
            <consortium name="Ensembl"/>
        </authorList>
    </citation>
    <scope>IDENTIFICATION</scope>
</reference>
<evidence type="ECO:0000256" key="2">
    <source>
        <dbReference type="ARBA" id="ARBA00004236"/>
    </source>
</evidence>
<dbReference type="InterPro" id="IPR013270">
    <property type="entry name" value="CD47_Vset"/>
</dbReference>
<dbReference type="GO" id="GO:0050729">
    <property type="term" value="P:positive regulation of inflammatory response"/>
    <property type="evidence" value="ECO:0007669"/>
    <property type="project" value="InterPro"/>
</dbReference>
<dbReference type="GO" id="GO:0070053">
    <property type="term" value="F:thrombospondin receptor activity"/>
    <property type="evidence" value="ECO:0007669"/>
    <property type="project" value="InterPro"/>
</dbReference>
<dbReference type="AlphaFoldDB" id="A0A8D2LSF7"/>
<feature type="transmembrane region" description="Helical" evidence="13">
    <location>
        <begin position="141"/>
        <end position="162"/>
    </location>
</feature>
<keyword evidence="8 13" id="KW-1133">Transmembrane helix</keyword>
<feature type="chain" id="PRO_5034624683" evidence="14">
    <location>
        <begin position="20"/>
        <end position="315"/>
    </location>
</feature>
<dbReference type="RefSeq" id="XP_044298569.1">
    <property type="nucleotide sequence ID" value="XM_044442634.1"/>
</dbReference>
<keyword evidence="9 13" id="KW-0472">Membrane</keyword>
<evidence type="ECO:0000256" key="7">
    <source>
        <dbReference type="ARBA" id="ARBA00022889"/>
    </source>
</evidence>
<comment type="subcellular location">
    <subcellularLocation>
        <location evidence="2">Cell membrane</location>
    </subcellularLocation>
    <subcellularLocation>
        <location evidence="1">Membrane</location>
        <topology evidence="1">Multi-pass membrane protein</topology>
    </subcellularLocation>
</comment>
<evidence type="ECO:0000259" key="16">
    <source>
        <dbReference type="Pfam" id="PF08204"/>
    </source>
</evidence>
<evidence type="ECO:0000256" key="5">
    <source>
        <dbReference type="ARBA" id="ARBA00022692"/>
    </source>
</evidence>
<evidence type="ECO:0000256" key="14">
    <source>
        <dbReference type="SAM" id="SignalP"/>
    </source>
</evidence>
<keyword evidence="5 13" id="KW-0812">Transmembrane</keyword>
<dbReference type="Ensembl" id="ENSVKKT00000027029.1">
    <property type="protein sequence ID" value="ENSVKKP00000026384.1"/>
    <property type="gene ID" value="ENSVKKG00000017217.1"/>
</dbReference>
<dbReference type="GO" id="GO:0050766">
    <property type="term" value="P:positive regulation of phagocytosis"/>
    <property type="evidence" value="ECO:0007669"/>
    <property type="project" value="InterPro"/>
</dbReference>
<dbReference type="Gene3D" id="2.60.40.10">
    <property type="entry name" value="Immunoglobulins"/>
    <property type="match status" value="1"/>
</dbReference>
<evidence type="ECO:0000256" key="13">
    <source>
        <dbReference type="SAM" id="Phobius"/>
    </source>
</evidence>
<dbReference type="GeneID" id="123029519"/>
<evidence type="ECO:0000256" key="6">
    <source>
        <dbReference type="ARBA" id="ARBA00022729"/>
    </source>
</evidence>
<dbReference type="CDD" id="cd16090">
    <property type="entry name" value="IgV_CD47"/>
    <property type="match status" value="1"/>
</dbReference>
<feature type="domain" description="CD47 immunoglobulin-like" evidence="16">
    <location>
        <begin position="10"/>
        <end position="135"/>
    </location>
</feature>
<keyword evidence="12" id="KW-0393">Immunoglobulin domain</keyword>
<dbReference type="Proteomes" id="UP000694545">
    <property type="component" value="Unplaced"/>
</dbReference>
<name>A0A8D2LSF7_VARKO</name>
<feature type="signal peptide" evidence="14">
    <location>
        <begin position="1"/>
        <end position="19"/>
    </location>
</feature>
<organism evidence="17 18">
    <name type="scientific">Varanus komodoensis</name>
    <name type="common">Komodo dragon</name>
    <dbReference type="NCBI Taxonomy" id="61221"/>
    <lineage>
        <taxon>Eukaryota</taxon>
        <taxon>Metazoa</taxon>
        <taxon>Chordata</taxon>
        <taxon>Craniata</taxon>
        <taxon>Vertebrata</taxon>
        <taxon>Euteleostomi</taxon>
        <taxon>Lepidosauria</taxon>
        <taxon>Squamata</taxon>
        <taxon>Bifurcata</taxon>
        <taxon>Unidentata</taxon>
        <taxon>Episquamata</taxon>
        <taxon>Toxicofera</taxon>
        <taxon>Anguimorpha</taxon>
        <taxon>Paleoanguimorpha</taxon>
        <taxon>Varanoidea</taxon>
        <taxon>Varanidae</taxon>
        <taxon>Varanus</taxon>
    </lineage>
</organism>
<protein>
    <submittedName>
        <fullName evidence="17">CD47 molecule</fullName>
    </submittedName>
</protein>
<keyword evidence="10" id="KW-1015">Disulfide bond</keyword>
<gene>
    <name evidence="17" type="primary">CD47</name>
</gene>
<proteinExistence type="predicted"/>
<dbReference type="InterPro" id="IPR013783">
    <property type="entry name" value="Ig-like_fold"/>
</dbReference>
<dbReference type="GO" id="GO:0070062">
    <property type="term" value="C:extracellular exosome"/>
    <property type="evidence" value="ECO:0007669"/>
    <property type="project" value="TreeGrafter"/>
</dbReference>
<dbReference type="InterPro" id="IPR013147">
    <property type="entry name" value="CD47-like_TM"/>
</dbReference>
<dbReference type="GO" id="GO:0022409">
    <property type="term" value="P:positive regulation of cell-cell adhesion"/>
    <property type="evidence" value="ECO:0007669"/>
    <property type="project" value="InterPro"/>
</dbReference>
<keyword evidence="11" id="KW-0325">Glycoprotein</keyword>
<feature type="domain" description="CD47-like transmembrane" evidence="15">
    <location>
        <begin position="141"/>
        <end position="287"/>
    </location>
</feature>
<evidence type="ECO:0000256" key="9">
    <source>
        <dbReference type="ARBA" id="ARBA00023136"/>
    </source>
</evidence>
<evidence type="ECO:0000256" key="11">
    <source>
        <dbReference type="ARBA" id="ARBA00023180"/>
    </source>
</evidence>
<feature type="transmembrane region" description="Helical" evidence="13">
    <location>
        <begin position="174"/>
        <end position="193"/>
    </location>
</feature>
<dbReference type="PANTHER" id="PTHR10613">
    <property type="entry name" value="LEUKOCYTE SURFACE ANTIGEN CD47"/>
    <property type="match status" value="1"/>
</dbReference>
<feature type="transmembrane region" description="Helical" evidence="13">
    <location>
        <begin position="266"/>
        <end position="290"/>
    </location>
</feature>
<keyword evidence="3" id="KW-1003">Cell membrane</keyword>